<dbReference type="Pfam" id="PF02080">
    <property type="entry name" value="TrkA_C"/>
    <property type="match status" value="1"/>
</dbReference>
<dbReference type="Gene3D" id="3.40.50.720">
    <property type="entry name" value="NAD(P)-binding Rossmann-like Domain"/>
    <property type="match status" value="1"/>
</dbReference>
<gene>
    <name evidence="3" type="ORF">ENQ76_02210</name>
</gene>
<dbReference type="InterPro" id="IPR003148">
    <property type="entry name" value="RCK_N"/>
</dbReference>
<dbReference type="InterPro" id="IPR036291">
    <property type="entry name" value="NAD(P)-bd_dom_sf"/>
</dbReference>
<comment type="caution">
    <text evidence="3">The sequence shown here is derived from an EMBL/GenBank/DDBJ whole genome shotgun (WGS) entry which is preliminary data.</text>
</comment>
<dbReference type="InterPro" id="IPR050721">
    <property type="entry name" value="Trk_Ktr_HKT_K-transport"/>
</dbReference>
<proteinExistence type="predicted"/>
<protein>
    <submittedName>
        <fullName evidence="3">TrkA family potassium uptake protein</fullName>
    </submittedName>
</protein>
<dbReference type="PROSITE" id="PS51201">
    <property type="entry name" value="RCK_N"/>
    <property type="match status" value="1"/>
</dbReference>
<organism evidence="3">
    <name type="scientific">Schlesneria paludicola</name>
    <dbReference type="NCBI Taxonomy" id="360056"/>
    <lineage>
        <taxon>Bacteria</taxon>
        <taxon>Pseudomonadati</taxon>
        <taxon>Planctomycetota</taxon>
        <taxon>Planctomycetia</taxon>
        <taxon>Planctomycetales</taxon>
        <taxon>Planctomycetaceae</taxon>
        <taxon>Schlesneria</taxon>
    </lineage>
</organism>
<feature type="domain" description="RCK N-terminal" evidence="1">
    <location>
        <begin position="1"/>
        <end position="118"/>
    </location>
</feature>
<dbReference type="Pfam" id="PF02254">
    <property type="entry name" value="TrkA_N"/>
    <property type="match status" value="1"/>
</dbReference>
<dbReference type="PANTHER" id="PTHR43833">
    <property type="entry name" value="POTASSIUM CHANNEL PROTEIN 2-RELATED-RELATED"/>
    <property type="match status" value="1"/>
</dbReference>
<dbReference type="AlphaFoldDB" id="A0A7C2NVA9"/>
<dbReference type="InterPro" id="IPR036721">
    <property type="entry name" value="RCK_C_sf"/>
</dbReference>
<dbReference type="InterPro" id="IPR006037">
    <property type="entry name" value="RCK_C"/>
</dbReference>
<dbReference type="Gene3D" id="3.30.70.1450">
    <property type="entry name" value="Regulator of K+ conductance, C-terminal domain"/>
    <property type="match status" value="1"/>
</dbReference>
<dbReference type="PROSITE" id="PS51202">
    <property type="entry name" value="RCK_C"/>
    <property type="match status" value="1"/>
</dbReference>
<dbReference type="EMBL" id="DSOK01000069">
    <property type="protein sequence ID" value="HEN14270.1"/>
    <property type="molecule type" value="Genomic_DNA"/>
</dbReference>
<name>A0A7C2NVA9_9PLAN</name>
<accession>A0A7C2NVA9</accession>
<evidence type="ECO:0000313" key="3">
    <source>
        <dbReference type="EMBL" id="HEN14270.1"/>
    </source>
</evidence>
<feature type="domain" description="RCK C-terminal" evidence="2">
    <location>
        <begin position="134"/>
        <end position="227"/>
    </location>
</feature>
<dbReference type="SUPFAM" id="SSF116726">
    <property type="entry name" value="TrkA C-terminal domain-like"/>
    <property type="match status" value="1"/>
</dbReference>
<dbReference type="PANTHER" id="PTHR43833:SF7">
    <property type="entry name" value="KTR SYSTEM POTASSIUM UPTAKE PROTEIN C"/>
    <property type="match status" value="1"/>
</dbReference>
<dbReference type="GO" id="GO:0008324">
    <property type="term" value="F:monoatomic cation transmembrane transporter activity"/>
    <property type="evidence" value="ECO:0007669"/>
    <property type="project" value="InterPro"/>
</dbReference>
<sequence>MRKVAVVGLGRFGMAVARQLAAANVQVVAVDTDRELIEDIKDDVSLAVVLDSTDEIAFRSQDLHKVDVLVVAIGENFEAALLTAVLGRKLNIPQVICRASTSVHAKIFRQVGATEVIQPETETGHQLARRLANPFLEDFFDLGEGFTLIELKSPSAFRGKTLRDLNLRARYNVNLVAIRRTVMVSSADGETTRKESLAVPQPDAVIEAEDTLVLIGANEDLARLPKE</sequence>
<evidence type="ECO:0000259" key="1">
    <source>
        <dbReference type="PROSITE" id="PS51201"/>
    </source>
</evidence>
<evidence type="ECO:0000259" key="2">
    <source>
        <dbReference type="PROSITE" id="PS51202"/>
    </source>
</evidence>
<dbReference type="GO" id="GO:0006813">
    <property type="term" value="P:potassium ion transport"/>
    <property type="evidence" value="ECO:0007669"/>
    <property type="project" value="InterPro"/>
</dbReference>
<reference evidence="3" key="1">
    <citation type="journal article" date="2020" name="mSystems">
        <title>Genome- and Community-Level Interaction Insights into Carbon Utilization and Element Cycling Functions of Hydrothermarchaeota in Hydrothermal Sediment.</title>
        <authorList>
            <person name="Zhou Z."/>
            <person name="Liu Y."/>
            <person name="Xu W."/>
            <person name="Pan J."/>
            <person name="Luo Z.H."/>
            <person name="Li M."/>
        </authorList>
    </citation>
    <scope>NUCLEOTIDE SEQUENCE [LARGE SCALE GENOMIC DNA]</scope>
    <source>
        <strain evidence="3">SpSt-339</strain>
    </source>
</reference>
<dbReference type="SUPFAM" id="SSF51735">
    <property type="entry name" value="NAD(P)-binding Rossmann-fold domains"/>
    <property type="match status" value="1"/>
</dbReference>